<dbReference type="EMBL" id="JACSQR010000015">
    <property type="protein sequence ID" value="MBD7947716.1"/>
    <property type="molecule type" value="Genomic_DNA"/>
</dbReference>
<protein>
    <submittedName>
        <fullName evidence="3">Transposase</fullName>
    </submittedName>
</protein>
<organism evidence="3 4">
    <name type="scientific">Psychrobacter communis</name>
    <dbReference type="NCBI Taxonomy" id="2762238"/>
    <lineage>
        <taxon>Bacteria</taxon>
        <taxon>Pseudomonadati</taxon>
        <taxon>Pseudomonadota</taxon>
        <taxon>Gammaproteobacteria</taxon>
        <taxon>Moraxellales</taxon>
        <taxon>Moraxellaceae</taxon>
        <taxon>Psychrobacter</taxon>
    </lineage>
</organism>
<keyword evidence="4" id="KW-1185">Reference proteome</keyword>
<dbReference type="Gene3D" id="3.30.420.10">
    <property type="entry name" value="Ribonuclease H-like superfamily/Ribonuclease H"/>
    <property type="match status" value="1"/>
</dbReference>
<dbReference type="InterPro" id="IPR038717">
    <property type="entry name" value="Tc1-like_DDE_dom"/>
</dbReference>
<evidence type="ECO:0000259" key="1">
    <source>
        <dbReference type="Pfam" id="PF13358"/>
    </source>
</evidence>
<dbReference type="Proteomes" id="UP000606724">
    <property type="component" value="Unassembled WGS sequence"/>
</dbReference>
<proteinExistence type="predicted"/>
<dbReference type="EMBL" id="JACSQR010000035">
    <property type="protein sequence ID" value="MBD7948446.1"/>
    <property type="molecule type" value="Genomic_DNA"/>
</dbReference>
<evidence type="ECO:0000313" key="4">
    <source>
        <dbReference type="Proteomes" id="UP000606724"/>
    </source>
</evidence>
<comment type="caution">
    <text evidence="3">The sequence shown here is derived from an EMBL/GenBank/DDBJ whole genome shotgun (WGS) entry which is preliminary data.</text>
</comment>
<accession>A0ABR8RKW3</accession>
<name>A0ABR8RKW3_9GAMM</name>
<reference evidence="3 4" key="1">
    <citation type="submission" date="2020-08" db="EMBL/GenBank/DDBJ databases">
        <title>A Genomic Blueprint of the Chicken Gut Microbiome.</title>
        <authorList>
            <person name="Gilroy R."/>
            <person name="Ravi A."/>
            <person name="Getino M."/>
            <person name="Pursley I."/>
            <person name="Horton D.L."/>
            <person name="Alikhan N.-F."/>
            <person name="Baker D."/>
            <person name="Gharbi K."/>
            <person name="Hall N."/>
            <person name="Watson M."/>
            <person name="Adriaenssens E.M."/>
            <person name="Foster-Nyarko E."/>
            <person name="Jarju S."/>
            <person name="Secka A."/>
            <person name="Antonio M."/>
            <person name="Oren A."/>
            <person name="Chaudhuri R."/>
            <person name="La Ragione R.M."/>
            <person name="Hildebrand F."/>
            <person name="Pallen M.J."/>
        </authorList>
    </citation>
    <scope>NUCLEOTIDE SEQUENCE [LARGE SCALE GENOMIC DNA]</scope>
    <source>
        <strain evidence="3 4">Sa4CVA2</strain>
    </source>
</reference>
<dbReference type="InterPro" id="IPR036397">
    <property type="entry name" value="RNaseH_sf"/>
</dbReference>
<evidence type="ECO:0000313" key="3">
    <source>
        <dbReference type="EMBL" id="MBD7948446.1"/>
    </source>
</evidence>
<feature type="domain" description="Tc1-like transposase DDE" evidence="1">
    <location>
        <begin position="1"/>
        <end position="33"/>
    </location>
</feature>
<dbReference type="Pfam" id="PF13358">
    <property type="entry name" value="DDE_3"/>
    <property type="match status" value="1"/>
</dbReference>
<sequence>MPPYSPDLNPIEQMWAWVKQKRKEWRLDCVDTLFFYFLWLCGDL</sequence>
<evidence type="ECO:0000313" key="2">
    <source>
        <dbReference type="EMBL" id="MBD7947716.1"/>
    </source>
</evidence>
<gene>
    <name evidence="2" type="ORF">H9653_06765</name>
    <name evidence="3" type="ORF">H9653_10555</name>
</gene>